<feature type="region of interest" description="Disordered" evidence="1">
    <location>
        <begin position="251"/>
        <end position="283"/>
    </location>
</feature>
<organism evidence="2 3">
    <name type="scientific">Cronartium quercuum f. sp. fusiforme G11</name>
    <dbReference type="NCBI Taxonomy" id="708437"/>
    <lineage>
        <taxon>Eukaryota</taxon>
        <taxon>Fungi</taxon>
        <taxon>Dikarya</taxon>
        <taxon>Basidiomycota</taxon>
        <taxon>Pucciniomycotina</taxon>
        <taxon>Pucciniomycetes</taxon>
        <taxon>Pucciniales</taxon>
        <taxon>Coleosporiaceae</taxon>
        <taxon>Cronartium</taxon>
    </lineage>
</organism>
<comment type="caution">
    <text evidence="2">The sequence shown here is derived from an EMBL/GenBank/DDBJ whole genome shotgun (WGS) entry which is preliminary data.</text>
</comment>
<keyword evidence="3" id="KW-1185">Reference proteome</keyword>
<feature type="region of interest" description="Disordered" evidence="1">
    <location>
        <begin position="303"/>
        <end position="338"/>
    </location>
</feature>
<reference evidence="2" key="1">
    <citation type="submission" date="2013-11" db="EMBL/GenBank/DDBJ databases">
        <title>Genome sequence of the fusiform rust pathogen reveals effectors for host alternation and coevolution with pine.</title>
        <authorList>
            <consortium name="DOE Joint Genome Institute"/>
            <person name="Smith K."/>
            <person name="Pendleton A."/>
            <person name="Kubisiak T."/>
            <person name="Anderson C."/>
            <person name="Salamov A."/>
            <person name="Aerts A."/>
            <person name="Riley R."/>
            <person name="Clum A."/>
            <person name="Lindquist E."/>
            <person name="Ence D."/>
            <person name="Campbell M."/>
            <person name="Kronenberg Z."/>
            <person name="Feau N."/>
            <person name="Dhillon B."/>
            <person name="Hamelin R."/>
            <person name="Burleigh J."/>
            <person name="Smith J."/>
            <person name="Yandell M."/>
            <person name="Nelson C."/>
            <person name="Grigoriev I."/>
            <person name="Davis J."/>
        </authorList>
    </citation>
    <scope>NUCLEOTIDE SEQUENCE</scope>
    <source>
        <strain evidence="2">G11</strain>
    </source>
</reference>
<feature type="compositionally biased region" description="Polar residues" evidence="1">
    <location>
        <begin position="321"/>
        <end position="333"/>
    </location>
</feature>
<name>A0A9P6NSE0_9BASI</name>
<proteinExistence type="predicted"/>
<sequence length="530" mass="60880">MKSESILSFFLLSFGFNPYFTRTELVGSVENGFRSIDMRSRCFLEEKNSVKGLEDLKDSVKVQGVDSRTGIELSVDVTGLESREAETMALATKTESNLNEREDSWTQIKPVATPDAPLSQRLKGVILGWIRKLFKKVTREKDSKSNPKKFDQVKNQIIKGKSKDESKKKMEGKEFLERKKYRMIFKPEFFLFNLLKRIWYKWINKIIKRNSPQKIQTHSKIVTSEMMNKVKKWDEVEKKSEVGFKVAQEDVGKGNEPIATNSIEEHQSPGQGVSHSQGTAHGAHTEKIDVGVNEGKRTSALNSLQATPLNSGAEINRQSRDTQQIESIQSPSPAVQRPIELKKTMPDLMNGLAGNHRQVGQPQVEVITESPHEALSTASNTLQHSPIQSEIDQSEIQNREIQQENFLQDPSNQQNLWLSQTSIGSQTNTIPSWEEKLWLKKMRNIQWNEFERKKLRLVNCRTSIQSLPSYNYWNNLNFLKSKELKSNQKNWMYESFSIPHQFVKKLIKKSEDVVESLALFRLIRRIVLGV</sequence>
<evidence type="ECO:0000256" key="1">
    <source>
        <dbReference type="SAM" id="MobiDB-lite"/>
    </source>
</evidence>
<dbReference type="Proteomes" id="UP000886653">
    <property type="component" value="Unassembled WGS sequence"/>
</dbReference>
<gene>
    <name evidence="2" type="ORF">CROQUDRAFT_129514</name>
</gene>
<evidence type="ECO:0000313" key="3">
    <source>
        <dbReference type="Proteomes" id="UP000886653"/>
    </source>
</evidence>
<dbReference type="AlphaFoldDB" id="A0A9P6NSE0"/>
<evidence type="ECO:0000313" key="2">
    <source>
        <dbReference type="EMBL" id="KAG0152576.1"/>
    </source>
</evidence>
<feature type="compositionally biased region" description="Polar residues" evidence="1">
    <location>
        <begin position="258"/>
        <end position="279"/>
    </location>
</feature>
<dbReference type="EMBL" id="MU167208">
    <property type="protein sequence ID" value="KAG0152576.1"/>
    <property type="molecule type" value="Genomic_DNA"/>
</dbReference>
<accession>A0A9P6NSE0</accession>
<protein>
    <submittedName>
        <fullName evidence="2">Uncharacterized protein</fullName>
    </submittedName>
</protein>